<dbReference type="PIRSF" id="PIRSF035009">
    <property type="entry name" value="UCP035009_HSDR_N"/>
    <property type="match status" value="1"/>
</dbReference>
<dbReference type="Pfam" id="PF04313">
    <property type="entry name" value="HSDR_N"/>
    <property type="match status" value="1"/>
</dbReference>
<dbReference type="GO" id="GO:0003677">
    <property type="term" value="F:DNA binding"/>
    <property type="evidence" value="ECO:0007669"/>
    <property type="project" value="UniProtKB-KW"/>
</dbReference>
<dbReference type="RefSeq" id="WP_115542036.1">
    <property type="nucleotide sequence ID" value="NZ_NXLQ01000001.1"/>
</dbReference>
<evidence type="ECO:0000313" key="2">
    <source>
        <dbReference type="EMBL" id="RDU67508.1"/>
    </source>
</evidence>
<gene>
    <name evidence="2" type="ORF">CQA53_00315</name>
</gene>
<dbReference type="GO" id="GO:0009035">
    <property type="term" value="F:type I site-specific deoxyribonuclease activity"/>
    <property type="evidence" value="ECO:0007669"/>
    <property type="project" value="UniProtKB-EC"/>
</dbReference>
<reference evidence="2 3" key="1">
    <citation type="submission" date="2018-04" db="EMBL/GenBank/DDBJ databases">
        <title>Novel Campyloabacter and Helicobacter Species and Strains.</title>
        <authorList>
            <person name="Mannion A.J."/>
            <person name="Shen Z."/>
            <person name="Fox J.G."/>
        </authorList>
    </citation>
    <scope>NUCLEOTIDE SEQUENCE [LARGE SCALE GENOMIC DNA]</scope>
    <source>
        <strain evidence="2 3">MIT 17-337</strain>
    </source>
</reference>
<dbReference type="Proteomes" id="UP000256379">
    <property type="component" value="Unassembled WGS sequence"/>
</dbReference>
<dbReference type="EMBL" id="NXLQ01000001">
    <property type="protein sequence ID" value="RDU67508.1"/>
    <property type="molecule type" value="Genomic_DNA"/>
</dbReference>
<dbReference type="GO" id="GO:0005524">
    <property type="term" value="F:ATP binding"/>
    <property type="evidence" value="ECO:0007669"/>
    <property type="project" value="UniProtKB-KW"/>
</dbReference>
<dbReference type="GO" id="GO:0009307">
    <property type="term" value="P:DNA restriction-modification system"/>
    <property type="evidence" value="ECO:0007669"/>
    <property type="project" value="UniProtKB-KW"/>
</dbReference>
<feature type="domain" description="Restriction endonuclease type I HsdR N-terminal" evidence="1">
    <location>
        <begin position="22"/>
        <end position="125"/>
    </location>
</feature>
<dbReference type="InterPro" id="IPR017035">
    <property type="entry name" value="UCP035009_HsdR_All3000-type"/>
</dbReference>
<dbReference type="Gene3D" id="3.90.1570.30">
    <property type="match status" value="1"/>
</dbReference>
<dbReference type="OrthoDB" id="9148007at2"/>
<organism evidence="2 3">
    <name type="scientific">Helicobacter didelphidarum</name>
    <dbReference type="NCBI Taxonomy" id="2040648"/>
    <lineage>
        <taxon>Bacteria</taxon>
        <taxon>Pseudomonadati</taxon>
        <taxon>Campylobacterota</taxon>
        <taxon>Epsilonproteobacteria</taxon>
        <taxon>Campylobacterales</taxon>
        <taxon>Helicobacteraceae</taxon>
        <taxon>Helicobacter</taxon>
    </lineage>
</organism>
<evidence type="ECO:0000259" key="1">
    <source>
        <dbReference type="Pfam" id="PF04313"/>
    </source>
</evidence>
<keyword evidence="3" id="KW-1185">Reference proteome</keyword>
<dbReference type="AlphaFoldDB" id="A0A3D8IQF0"/>
<dbReference type="InterPro" id="IPR007409">
    <property type="entry name" value="Restrct_endonuc_type1_HsdR_N"/>
</dbReference>
<accession>A0A3D8IQF0</accession>
<name>A0A3D8IQF0_9HELI</name>
<proteinExistence type="predicted"/>
<evidence type="ECO:0000313" key="3">
    <source>
        <dbReference type="Proteomes" id="UP000256379"/>
    </source>
</evidence>
<comment type="caution">
    <text evidence="2">The sequence shown here is derived from an EMBL/GenBank/DDBJ whole genome shotgun (WGS) entry which is preliminary data.</text>
</comment>
<sequence length="360" mass="42535">MSLNDKFLELAQRVKNQKDNIKTEEATKHSLVLPFLNSLGYDVFDNQVIVPEFTADIGTKKGEKVDYAILKDGKPLVLIEVKNHNENLDNHHNQLVRYFHAVAEVKFAILTNGIEYRFFSDIENNNIMDKTPFMVFDLEHIRQKDLKELEKFTKEQLDVESIVKFASITKNHKQIQEIFRTQIESPDDEFVKFFAIRMTNKRMTENIINEYRIHIKKALQDIINDLASEKIIAVKNSLSKDEKEDSHTEDHEDENLIVTTEEELQGLYIVKSFFVEFKDFNIERISYRDTISYFGIIADNNLRKWFCRLWFNGTKKYITIPTHEKDQRIDLENVYDLYKFKNEIIQSFELKTDSKLINGN</sequence>
<protein>
    <recommendedName>
        <fullName evidence="1">Restriction endonuclease type I HsdR N-terminal domain-containing protein</fullName>
    </recommendedName>
</protein>